<protein>
    <recommendedName>
        <fullName evidence="6">Secreted protein</fullName>
    </recommendedName>
</protein>
<comment type="caution">
    <text evidence="4">The sequence shown here is derived from an EMBL/GenBank/DDBJ whole genome shotgun (WGS) entry which is preliminary data.</text>
</comment>
<sequence length="724" mass="76118">MAALLLAGVTPTAQAAPEMVKLAVEVQNVAPYVVTGEDVTISGVVRNTGTQAVARLDLAVSMHQDVPGDRRALHEFAAGTPDPSLALVDTFEVQGALPAGGTLPFSLTVPRGQLPVGPDDAWGPRGVEIDAYVVPADAPPVEEAPWHSPRDLDANGPEGSGRTLFIFNPPTDAPVSLAVAQPVVASGAELERALLQGESLEVASQQRLGSFLAGADRRWLTLGVDPMLFADAVETVFSSPPLGTDPATPSPTQPTADSPSPTLAPPLVTPQATQSPQFVLPALTVDNTPSFAGQAADFELVQLAPYDAPPLTSFLPRPPAVAPLPQAHSDVAWPHEASLSEQLVRQLLASPNYRALLLPPETFPAATGTSPVAHTTVSLDGLSKDALVGDPYLPNLLAGLDTRGHALPPFLHRMLLAADTALLRRDHPTGDAGFLALVPRASSNHISAYAESFAFLESLPWVQPTTVTGLLQLPAATQDRTTLTLPQSADEQRLAQITVALDRLTPVTNAVEDRATFRQPFVAAAAILASAQWGPAHGQRHVSKLQSLVDEATDAIMIHVVSEVRMIDSDASLPIRVTNSLPTDVTVTLAVTSHAWRLKFPDQITKTVPANRQVQFMMPSHGVGTGDVNVDVRVLSPEGDVIAGPNAVRVRVRADWENLGVGILFGAAIVLIVVGLVRRFLKNRKSREASVLALPTSDPSASASDATAVPPADGSADPGRKEST</sequence>
<organism evidence="4 5">
    <name type="scientific">Buchananella hordeovulneris</name>
    <dbReference type="NCBI Taxonomy" id="52770"/>
    <lineage>
        <taxon>Bacteria</taxon>
        <taxon>Bacillati</taxon>
        <taxon>Actinomycetota</taxon>
        <taxon>Actinomycetes</taxon>
        <taxon>Actinomycetales</taxon>
        <taxon>Actinomycetaceae</taxon>
        <taxon>Buchananella</taxon>
    </lineage>
</organism>
<evidence type="ECO:0008006" key="6">
    <source>
        <dbReference type="Google" id="ProtNLM"/>
    </source>
</evidence>
<evidence type="ECO:0000256" key="3">
    <source>
        <dbReference type="SAM" id="SignalP"/>
    </source>
</evidence>
<keyword evidence="5" id="KW-1185">Reference proteome</keyword>
<evidence type="ECO:0000313" key="4">
    <source>
        <dbReference type="EMBL" id="OKL50727.1"/>
    </source>
</evidence>
<name>A0A1Q5PT12_9ACTO</name>
<keyword evidence="3" id="KW-0732">Signal</keyword>
<gene>
    <name evidence="4" type="ORF">BSZ40_11045</name>
</gene>
<feature type="chain" id="PRO_5012682633" description="Secreted protein" evidence="3">
    <location>
        <begin position="16"/>
        <end position="724"/>
    </location>
</feature>
<dbReference type="EMBL" id="MQVS01000018">
    <property type="protein sequence ID" value="OKL50727.1"/>
    <property type="molecule type" value="Genomic_DNA"/>
</dbReference>
<evidence type="ECO:0000256" key="2">
    <source>
        <dbReference type="SAM" id="Phobius"/>
    </source>
</evidence>
<dbReference type="Proteomes" id="UP000185612">
    <property type="component" value="Unassembled WGS sequence"/>
</dbReference>
<evidence type="ECO:0000313" key="5">
    <source>
        <dbReference type="Proteomes" id="UP000185612"/>
    </source>
</evidence>
<evidence type="ECO:0000256" key="1">
    <source>
        <dbReference type="SAM" id="MobiDB-lite"/>
    </source>
</evidence>
<feature type="region of interest" description="Disordered" evidence="1">
    <location>
        <begin position="240"/>
        <end position="271"/>
    </location>
</feature>
<feature type="signal peptide" evidence="3">
    <location>
        <begin position="1"/>
        <end position="15"/>
    </location>
</feature>
<dbReference type="InParanoid" id="A0A1Q5PT12"/>
<dbReference type="Pfam" id="PF19516">
    <property type="entry name" value="DUF6049"/>
    <property type="match status" value="1"/>
</dbReference>
<dbReference type="STRING" id="52770.BSZ40_11045"/>
<feature type="compositionally biased region" description="Low complexity" evidence="1">
    <location>
        <begin position="692"/>
        <end position="712"/>
    </location>
</feature>
<feature type="region of interest" description="Disordered" evidence="1">
    <location>
        <begin position="690"/>
        <end position="724"/>
    </location>
</feature>
<proteinExistence type="predicted"/>
<keyword evidence="2" id="KW-0472">Membrane</keyword>
<keyword evidence="2" id="KW-0812">Transmembrane</keyword>
<keyword evidence="2" id="KW-1133">Transmembrane helix</keyword>
<reference evidence="5" key="1">
    <citation type="submission" date="2016-12" db="EMBL/GenBank/DDBJ databases">
        <authorList>
            <person name="Meng X."/>
        </authorList>
    </citation>
    <scope>NUCLEOTIDE SEQUENCE [LARGE SCALE GENOMIC DNA]</scope>
    <source>
        <strain evidence="5">DSM 20732</strain>
    </source>
</reference>
<dbReference type="AlphaFoldDB" id="A0A1Q5PT12"/>
<feature type="transmembrane region" description="Helical" evidence="2">
    <location>
        <begin position="659"/>
        <end position="677"/>
    </location>
</feature>
<accession>A0A1Q5PT12</accession>
<dbReference type="InterPro" id="IPR046112">
    <property type="entry name" value="DUF6049"/>
</dbReference>